<organism evidence="2 3">
    <name type="scientific">Breznakiella homolactica</name>
    <dbReference type="NCBI Taxonomy" id="2798577"/>
    <lineage>
        <taxon>Bacteria</taxon>
        <taxon>Pseudomonadati</taxon>
        <taxon>Spirochaetota</taxon>
        <taxon>Spirochaetia</taxon>
        <taxon>Spirochaetales</taxon>
        <taxon>Breznakiellaceae</taxon>
        <taxon>Breznakiella</taxon>
    </lineage>
</organism>
<dbReference type="GO" id="GO:0003677">
    <property type="term" value="F:DNA binding"/>
    <property type="evidence" value="ECO:0007669"/>
    <property type="project" value="InterPro"/>
</dbReference>
<dbReference type="InterPro" id="IPR010982">
    <property type="entry name" value="Lambda_DNA-bd_dom_sf"/>
</dbReference>
<evidence type="ECO:0000313" key="2">
    <source>
        <dbReference type="EMBL" id="QQO09718.1"/>
    </source>
</evidence>
<dbReference type="EMBL" id="CP067089">
    <property type="protein sequence ID" value="QQO09718.1"/>
    <property type="molecule type" value="Genomic_DNA"/>
</dbReference>
<dbReference type="InterPro" id="IPR001387">
    <property type="entry name" value="Cro/C1-type_HTH"/>
</dbReference>
<dbReference type="AlphaFoldDB" id="A0A7T7XNX7"/>
<dbReference type="CDD" id="cd00093">
    <property type="entry name" value="HTH_XRE"/>
    <property type="match status" value="1"/>
</dbReference>
<keyword evidence="3" id="KW-1185">Reference proteome</keyword>
<name>A0A7T7XNX7_9SPIR</name>
<dbReference type="Proteomes" id="UP000595917">
    <property type="component" value="Chromosome"/>
</dbReference>
<dbReference type="PROSITE" id="PS50943">
    <property type="entry name" value="HTH_CROC1"/>
    <property type="match status" value="1"/>
</dbReference>
<dbReference type="Gene3D" id="1.10.260.40">
    <property type="entry name" value="lambda repressor-like DNA-binding domains"/>
    <property type="match status" value="1"/>
</dbReference>
<dbReference type="RefSeq" id="WP_215627021.1">
    <property type="nucleotide sequence ID" value="NZ_CP067089.2"/>
</dbReference>
<proteinExistence type="predicted"/>
<dbReference type="SMART" id="SM00530">
    <property type="entry name" value="HTH_XRE"/>
    <property type="match status" value="1"/>
</dbReference>
<dbReference type="SUPFAM" id="SSF47413">
    <property type="entry name" value="lambda repressor-like DNA-binding domains"/>
    <property type="match status" value="1"/>
</dbReference>
<sequence length="115" mass="13026">MTGVDVRKLFSMNMKRLRAKQGFSQLSLANEVGLAHNFINDIENGKKWVSPDTIAKLANALKAEPYQFFLPAYKISKDNAELISSYIDDISESFLKAVGELKNQYHLDDDENEPD</sequence>
<feature type="domain" description="HTH cro/C1-type" evidence="1">
    <location>
        <begin position="14"/>
        <end position="68"/>
    </location>
</feature>
<reference evidence="2" key="1">
    <citation type="submission" date="2021-01" db="EMBL/GenBank/DDBJ databases">
        <title>Description of Breznakiella homolactica.</title>
        <authorList>
            <person name="Song Y."/>
            <person name="Brune A."/>
        </authorList>
    </citation>
    <scope>NUCLEOTIDE SEQUENCE</scope>
    <source>
        <strain evidence="2">RmG30</strain>
    </source>
</reference>
<dbReference type="KEGG" id="bhc:JFL75_02025"/>
<gene>
    <name evidence="2" type="ORF">JFL75_02025</name>
</gene>
<evidence type="ECO:0000313" key="3">
    <source>
        <dbReference type="Proteomes" id="UP000595917"/>
    </source>
</evidence>
<evidence type="ECO:0000259" key="1">
    <source>
        <dbReference type="PROSITE" id="PS50943"/>
    </source>
</evidence>
<accession>A0A7T7XNX7</accession>
<protein>
    <submittedName>
        <fullName evidence="2">Helix-turn-helix transcriptional regulator</fullName>
    </submittedName>
</protein>
<dbReference type="Pfam" id="PF01381">
    <property type="entry name" value="HTH_3"/>
    <property type="match status" value="1"/>
</dbReference>